<organism evidence="3 4">
    <name type="scientific">Ricinus communis</name>
    <name type="common">Castor bean</name>
    <dbReference type="NCBI Taxonomy" id="3988"/>
    <lineage>
        <taxon>Eukaryota</taxon>
        <taxon>Viridiplantae</taxon>
        <taxon>Streptophyta</taxon>
        <taxon>Embryophyta</taxon>
        <taxon>Tracheophyta</taxon>
        <taxon>Spermatophyta</taxon>
        <taxon>Magnoliopsida</taxon>
        <taxon>eudicotyledons</taxon>
        <taxon>Gunneridae</taxon>
        <taxon>Pentapetalae</taxon>
        <taxon>rosids</taxon>
        <taxon>fabids</taxon>
        <taxon>Malpighiales</taxon>
        <taxon>Euphorbiaceae</taxon>
        <taxon>Acalyphoideae</taxon>
        <taxon>Acalypheae</taxon>
        <taxon>Ricinus</taxon>
    </lineage>
</organism>
<gene>
    <name evidence="3" type="ORF">RCOM_1429780</name>
</gene>
<keyword evidence="4" id="KW-1185">Reference proteome</keyword>
<dbReference type="FunCoup" id="B9REZ2">
    <property type="interactions" value="380"/>
</dbReference>
<accession>B9REZ2</accession>
<keyword evidence="1" id="KW-0175">Coiled coil</keyword>
<feature type="compositionally biased region" description="Low complexity" evidence="2">
    <location>
        <begin position="9"/>
        <end position="24"/>
    </location>
</feature>
<dbReference type="Proteomes" id="UP000008311">
    <property type="component" value="Unassembled WGS sequence"/>
</dbReference>
<keyword evidence="3" id="KW-0436">Ligase</keyword>
<dbReference type="KEGG" id="rcu:8288488"/>
<protein>
    <submittedName>
        <fullName evidence="3">Ubiquitin-protein ligase BRE1A, putative</fullName>
    </submittedName>
</protein>
<dbReference type="AlphaFoldDB" id="B9REZ2"/>
<dbReference type="EMBL" id="EQ973777">
    <property type="protein sequence ID" value="EEF49763.1"/>
    <property type="molecule type" value="Genomic_DNA"/>
</dbReference>
<dbReference type="GO" id="GO:0016874">
    <property type="term" value="F:ligase activity"/>
    <property type="evidence" value="ECO:0007669"/>
    <property type="project" value="UniProtKB-KW"/>
</dbReference>
<dbReference type="eggNOG" id="ENOG502QRUN">
    <property type="taxonomic scope" value="Eukaryota"/>
</dbReference>
<sequence length="622" mass="71855">MAKKKLTHQSQHPKQQNPQDQNPNLAHPQNSSMEDPEDKLQNLKSLNAMLLKETLERRQQVESLTEAKKVLESQLGLIGKEKMDLENELSVVSEERVSLEIEKGLFRVFIETQVDDMGFVVEKLVKEKEERENEIGLLKNEVNQLIVDVESEREKLSLACRERDVLSINLDNWKNEANALKKKVTDMEDKEKNAEEEIMKVKVHCSQLIKQNQEIEKQIEEAKKLRDLAEIKLGEKVKELEDLNRDMAEIVRKNNEIEREKGGQRVRISELEKDVSNLNEIVSSLRKEEDVLRGTVLELEKSYGEAIEKVNVMAMEIDALAEEKKEKERTIEMLMEETDSSEKLVKNLNIAMMDKDGLIEKLLRQKKEIEDVKVSKESEIVQLHKELCGLRDAVFVTQDSIKNQEDKNKQLVTEVNHYRDEYEQARLERDNAVRNLDEEKKNGFNLTSKVLEMEKMIEETVKEFAKMKTEYENLLELKKEMEGQVSSLMKEKDMMQKNFLDAEREIDALRTKLESVGINSDRALAMLKKTVAFVCPSNDGKEKASITEKKLDGEIEPFVAELEIIKNAFRNRETVVEEMKQQVEFLQNSEAEAQKKKGIWAVVSSATTFLAAASLAYAARMR</sequence>
<name>B9REZ2_RICCO</name>
<evidence type="ECO:0000256" key="1">
    <source>
        <dbReference type="SAM" id="Coils"/>
    </source>
</evidence>
<dbReference type="STRING" id="3988.B9REZ2"/>
<dbReference type="OrthoDB" id="689590at2759"/>
<evidence type="ECO:0000313" key="4">
    <source>
        <dbReference type="Proteomes" id="UP000008311"/>
    </source>
</evidence>
<evidence type="ECO:0000313" key="3">
    <source>
        <dbReference type="EMBL" id="EEF49763.1"/>
    </source>
</evidence>
<proteinExistence type="predicted"/>
<feature type="region of interest" description="Disordered" evidence="2">
    <location>
        <begin position="1"/>
        <end position="40"/>
    </location>
</feature>
<feature type="coiled-coil region" evidence="1">
    <location>
        <begin position="82"/>
        <end position="512"/>
    </location>
</feature>
<reference evidence="4" key="1">
    <citation type="journal article" date="2010" name="Nat. Biotechnol.">
        <title>Draft genome sequence of the oilseed species Ricinus communis.</title>
        <authorList>
            <person name="Chan A.P."/>
            <person name="Crabtree J."/>
            <person name="Zhao Q."/>
            <person name="Lorenzi H."/>
            <person name="Orvis J."/>
            <person name="Puiu D."/>
            <person name="Melake-Berhan A."/>
            <person name="Jones K.M."/>
            <person name="Redman J."/>
            <person name="Chen G."/>
            <person name="Cahoon E.B."/>
            <person name="Gedil M."/>
            <person name="Stanke M."/>
            <person name="Haas B.J."/>
            <person name="Wortman J.R."/>
            <person name="Fraser-Liggett C.M."/>
            <person name="Ravel J."/>
            <person name="Rabinowicz P.D."/>
        </authorList>
    </citation>
    <scope>NUCLEOTIDE SEQUENCE [LARGE SCALE GENOMIC DNA]</scope>
    <source>
        <strain evidence="4">cv. Hale</strain>
    </source>
</reference>
<dbReference type="SMR" id="B9REZ2"/>
<evidence type="ECO:0000256" key="2">
    <source>
        <dbReference type="SAM" id="MobiDB-lite"/>
    </source>
</evidence>
<dbReference type="InParanoid" id="B9REZ2"/>